<reference evidence="1" key="6">
    <citation type="journal article" date="2014" name="Plasmid">
        <title>The complete nucleotide sequence of the multi-drug resistance-encoding IncL/M plasmid pACM1.</title>
        <authorList>
            <person name="Preston K.E."/>
            <person name="Hitchcock S.A."/>
            <person name="Aziz A.Y."/>
            <person name="Tine J.A."/>
        </authorList>
    </citation>
    <scope>NUCLEOTIDE SEQUENCE</scope>
    <source>
        <strain evidence="1">ATCC 51983</strain>
        <plasmid evidence="1">pACM1</plasmid>
    </source>
</reference>
<protein>
    <submittedName>
        <fullName evidence="1">Uncharacterized protein</fullName>
    </submittedName>
</protein>
<evidence type="ECO:0000313" key="1">
    <source>
        <dbReference type="EMBL" id="AIM47886.1"/>
    </source>
</evidence>
<dbReference type="EMBL" id="KJ541681">
    <property type="protein sequence ID" value="AIM47886.1"/>
    <property type="molecule type" value="Genomic_DNA"/>
</dbReference>
<keyword evidence="1" id="KW-0614">Plasmid</keyword>
<geneLocation type="plasmid" evidence="1">
    <name>pACM1</name>
</geneLocation>
<dbReference type="RefSeq" id="WP_011091066.1">
    <property type="nucleotide sequence ID" value="NC_024997.1"/>
</dbReference>
<reference evidence="1" key="5">
    <citation type="journal article" date="2004" name="Plasmid">
        <title>The SHV-5 extended-spectrum beta-lactamase gene of pACM1 is located on the remnant of a compound transposon.</title>
        <authorList>
            <person name="Preston K.E."/>
            <person name="Venezia R.A."/>
            <person name="Stellrecht K.A."/>
        </authorList>
    </citation>
    <scope>NUCLEOTIDE SEQUENCE</scope>
    <source>
        <strain evidence="1">ATCC 51983</strain>
        <plasmid evidence="1">pACM1</plasmid>
    </source>
</reference>
<proteinExistence type="predicted"/>
<organism evidence="1">
    <name type="scientific">Klebsiella oxytoca</name>
    <dbReference type="NCBI Taxonomy" id="571"/>
    <lineage>
        <taxon>Bacteria</taxon>
        <taxon>Pseudomonadati</taxon>
        <taxon>Pseudomonadota</taxon>
        <taxon>Gammaproteobacteria</taxon>
        <taxon>Enterobacterales</taxon>
        <taxon>Enterobacteriaceae</taxon>
        <taxon>Klebsiella/Raoultella group</taxon>
        <taxon>Klebsiella</taxon>
    </lineage>
</organism>
<dbReference type="AlphaFoldDB" id="A0A088FS98"/>
<reference evidence="1" key="4">
    <citation type="journal article" date="2002" name="Plasmid">
        <title>Chromosomal sequences from Klebsiella pneumoniae flank the SHV-5 extended-spectrum beta-lactamase gene in pACM1.</title>
        <authorList>
            <person name="Preston K.E."/>
            <person name="Venezia R.A."/>
        </authorList>
    </citation>
    <scope>NUCLEOTIDE SEQUENCE</scope>
    <source>
        <strain evidence="1">ATCC 51983</strain>
        <plasmid evidence="1">pACM1</plasmid>
    </source>
</reference>
<reference evidence="1" key="2">
    <citation type="journal article" date="1999" name="Plasmid">
        <title>The cassettes and 3' conserved segment of an integron from Klebsiella oxytoca plasmid pACM1.</title>
        <authorList>
            <person name="Preston K.E."/>
            <person name="Radomski C.C."/>
            <person name="Venezia R.A."/>
        </authorList>
    </citation>
    <scope>NUCLEOTIDE SEQUENCE</scope>
    <source>
        <strain evidence="1">ATCC 51983</strain>
        <plasmid evidence="1">pACM1</plasmid>
    </source>
</reference>
<reference evidence="1" key="1">
    <citation type="journal article" date="1997" name="Plasmid">
        <title>The resistance and integrase genes of pACM1, a conjugative multiple-resistance plasmid, from Klebsiella oxytoca.</title>
        <authorList>
            <person name="Preston K.E."/>
            <person name="Kacica M.A."/>
            <person name="Limberger R.J."/>
            <person name="Archinal W.A."/>
            <person name="Venezia R.A."/>
        </authorList>
    </citation>
    <scope>NUCLEOTIDE SEQUENCE</scope>
    <source>
        <strain evidence="1">ATCC 51983</strain>
        <plasmid evidence="1">pACM1</plasmid>
    </source>
</reference>
<name>A0A088FS98_KLEOX</name>
<dbReference type="GeneID" id="97918223"/>
<accession>A0A088FS98</accession>
<dbReference type="GeneID" id="83649090"/>
<reference evidence="1" key="3">
    <citation type="journal article" date="2000" name="Plasmid">
        <title>Nucleotide sequence of a 7-kb fragment of pACM1 encoding an IncM DNA primase and other putative proteins associated with conjugation.</title>
        <authorList>
            <person name="Preston K.E."/>
            <person name="Radomski C.C."/>
            <person name="Venezia R.A."/>
        </authorList>
    </citation>
    <scope>NUCLEOTIDE SEQUENCE</scope>
    <source>
        <strain evidence="1">ATCC 51983</strain>
        <plasmid evidence="1">pACM1</plasmid>
    </source>
</reference>
<sequence length="178" mass="20628">MATLYPYEVYTLIVSELIVSHFNDVAMVYPGSEEIKKNYDSELSAVQVVNGIREKLIEDGVIQCEQCPLLSEWDENKVINQLIKDYRLILNRDYELNRVRQQLAPELIAQIENWKEQKYSDSAKEYEVLYETININGKEVTGKLNVVAVSRFDAVFIVGQRHANDNFLVLDVKEVMNH</sequence>